<proteinExistence type="predicted"/>
<comment type="caution">
    <text evidence="2">The sequence shown here is derived from an EMBL/GenBank/DDBJ whole genome shotgun (WGS) entry which is preliminary data.</text>
</comment>
<dbReference type="Gene3D" id="3.10.450.50">
    <property type="match status" value="1"/>
</dbReference>
<accession>A0ABW2JZ33</accession>
<name>A0ABW2JZ33_9ACTN</name>
<dbReference type="InterPro" id="IPR032710">
    <property type="entry name" value="NTF2-like_dom_sf"/>
</dbReference>
<dbReference type="SUPFAM" id="SSF54427">
    <property type="entry name" value="NTF2-like"/>
    <property type="match status" value="1"/>
</dbReference>
<keyword evidence="3" id="KW-1185">Reference proteome</keyword>
<dbReference type="Proteomes" id="UP001596523">
    <property type="component" value="Unassembled WGS sequence"/>
</dbReference>
<organism evidence="2 3">
    <name type="scientific">Streptomyces monticola</name>
    <dbReference type="NCBI Taxonomy" id="2666263"/>
    <lineage>
        <taxon>Bacteria</taxon>
        <taxon>Bacillati</taxon>
        <taxon>Actinomycetota</taxon>
        <taxon>Actinomycetes</taxon>
        <taxon>Kitasatosporales</taxon>
        <taxon>Streptomycetaceae</taxon>
        <taxon>Streptomyces</taxon>
    </lineage>
</organism>
<gene>
    <name evidence="2" type="ORF">ACFQVC_42030</name>
</gene>
<feature type="domain" description="SnoaL-like" evidence="1">
    <location>
        <begin position="15"/>
        <end position="145"/>
    </location>
</feature>
<evidence type="ECO:0000259" key="1">
    <source>
        <dbReference type="Pfam" id="PF13577"/>
    </source>
</evidence>
<evidence type="ECO:0000313" key="3">
    <source>
        <dbReference type="Proteomes" id="UP001596523"/>
    </source>
</evidence>
<dbReference type="Pfam" id="PF13577">
    <property type="entry name" value="SnoaL_4"/>
    <property type="match status" value="1"/>
</dbReference>
<dbReference type="CDD" id="cd00531">
    <property type="entry name" value="NTF2_like"/>
    <property type="match status" value="1"/>
</dbReference>
<sequence length="184" mass="19971">MTTTAAGPLAEQVARLNLRAALSELVERYLASLDTGNFDDTWARSFFTEDIELTFPVGSHQGIAGLAGFTRAIMGRWESTHHHGSGCLVVPDGEDRAGVRWSLIASHMHFGSPRPPAVSRCFQLGGRFDGTARNTPQGWRFERLRLRITWSSGAPPTEVSSVDDATLGPALGLHTTTQLEDDAP</sequence>
<dbReference type="RefSeq" id="WP_381841943.1">
    <property type="nucleotide sequence ID" value="NZ_JBHTCF010000045.1"/>
</dbReference>
<dbReference type="EMBL" id="JBHTCF010000045">
    <property type="protein sequence ID" value="MFC7310780.1"/>
    <property type="molecule type" value="Genomic_DNA"/>
</dbReference>
<protein>
    <submittedName>
        <fullName evidence="2">Nuclear transport factor 2 family protein</fullName>
    </submittedName>
</protein>
<evidence type="ECO:0000313" key="2">
    <source>
        <dbReference type="EMBL" id="MFC7310780.1"/>
    </source>
</evidence>
<dbReference type="InterPro" id="IPR037401">
    <property type="entry name" value="SnoaL-like"/>
</dbReference>
<reference evidence="3" key="1">
    <citation type="journal article" date="2019" name="Int. J. Syst. Evol. Microbiol.">
        <title>The Global Catalogue of Microorganisms (GCM) 10K type strain sequencing project: providing services to taxonomists for standard genome sequencing and annotation.</title>
        <authorList>
            <consortium name="The Broad Institute Genomics Platform"/>
            <consortium name="The Broad Institute Genome Sequencing Center for Infectious Disease"/>
            <person name="Wu L."/>
            <person name="Ma J."/>
        </authorList>
    </citation>
    <scope>NUCLEOTIDE SEQUENCE [LARGE SCALE GENOMIC DNA]</scope>
    <source>
        <strain evidence="3">SYNS20</strain>
    </source>
</reference>